<dbReference type="EMBL" id="RJJR01000013">
    <property type="protein sequence ID" value="RNI34598.1"/>
    <property type="molecule type" value="Genomic_DNA"/>
</dbReference>
<evidence type="ECO:0000256" key="1">
    <source>
        <dbReference type="ARBA" id="ARBA00004442"/>
    </source>
</evidence>
<organism evidence="6 7">
    <name type="scientific">Hanamia caeni</name>
    <dbReference type="NCBI Taxonomy" id="2294116"/>
    <lineage>
        <taxon>Bacteria</taxon>
        <taxon>Pseudomonadati</taxon>
        <taxon>Bacteroidota</taxon>
        <taxon>Chitinophagia</taxon>
        <taxon>Chitinophagales</taxon>
        <taxon>Chitinophagaceae</taxon>
        <taxon>Hanamia</taxon>
    </lineage>
</organism>
<dbReference type="InterPro" id="IPR036942">
    <property type="entry name" value="Beta-barrel_TonB_sf"/>
</dbReference>
<dbReference type="Gene3D" id="2.40.170.20">
    <property type="entry name" value="TonB-dependent receptor, beta-barrel domain"/>
    <property type="match status" value="1"/>
</dbReference>
<dbReference type="Gene3D" id="2.60.40.1120">
    <property type="entry name" value="Carboxypeptidase-like, regulatory domain"/>
    <property type="match status" value="1"/>
</dbReference>
<dbReference type="Pfam" id="PF07715">
    <property type="entry name" value="Plug"/>
    <property type="match status" value="1"/>
</dbReference>
<evidence type="ECO:0000313" key="6">
    <source>
        <dbReference type="EMBL" id="RNI34598.1"/>
    </source>
</evidence>
<dbReference type="Gene3D" id="2.170.130.10">
    <property type="entry name" value="TonB-dependent receptor, plug domain"/>
    <property type="match status" value="1"/>
</dbReference>
<keyword evidence="2" id="KW-0472">Membrane</keyword>
<evidence type="ECO:0000256" key="3">
    <source>
        <dbReference type="ARBA" id="ARBA00023237"/>
    </source>
</evidence>
<dbReference type="SUPFAM" id="SSF49464">
    <property type="entry name" value="Carboxypeptidase regulatory domain-like"/>
    <property type="match status" value="1"/>
</dbReference>
<dbReference type="AlphaFoldDB" id="A0A3M9NCA7"/>
<dbReference type="SUPFAM" id="SSF56935">
    <property type="entry name" value="Porins"/>
    <property type="match status" value="1"/>
</dbReference>
<dbReference type="RefSeq" id="WP_123121659.1">
    <property type="nucleotide sequence ID" value="NZ_RJJR01000013.1"/>
</dbReference>
<keyword evidence="4" id="KW-0732">Signal</keyword>
<accession>A0A3M9NCA7</accession>
<comment type="caution">
    <text evidence="6">The sequence shown here is derived from an EMBL/GenBank/DDBJ whole genome shotgun (WGS) entry which is preliminary data.</text>
</comment>
<proteinExistence type="predicted"/>
<reference evidence="6 7" key="1">
    <citation type="submission" date="2018-11" db="EMBL/GenBank/DDBJ databases">
        <title>Draft genome sequence of Ferruginibacter sp. BO-59.</title>
        <authorList>
            <person name="Im W.T."/>
        </authorList>
    </citation>
    <scope>NUCLEOTIDE SEQUENCE [LARGE SCALE GENOMIC DNA]</scope>
    <source>
        <strain evidence="6 7">BO-59</strain>
    </source>
</reference>
<name>A0A3M9NCA7_9BACT</name>
<dbReference type="InterPro" id="IPR012910">
    <property type="entry name" value="Plug_dom"/>
</dbReference>
<dbReference type="Pfam" id="PF13715">
    <property type="entry name" value="CarbopepD_reg_2"/>
    <property type="match status" value="1"/>
</dbReference>
<feature type="signal peptide" evidence="4">
    <location>
        <begin position="1"/>
        <end position="18"/>
    </location>
</feature>
<evidence type="ECO:0000259" key="5">
    <source>
        <dbReference type="Pfam" id="PF07715"/>
    </source>
</evidence>
<protein>
    <submittedName>
        <fullName evidence="6">TonB-dependent receptor</fullName>
    </submittedName>
</protein>
<keyword evidence="6" id="KW-0675">Receptor</keyword>
<dbReference type="GO" id="GO:0009279">
    <property type="term" value="C:cell outer membrane"/>
    <property type="evidence" value="ECO:0007669"/>
    <property type="project" value="UniProtKB-SubCell"/>
</dbReference>
<sequence length="752" mass="84632">MKILSILFLVLISSNAISQVKIDGKILSNKNIPLAGVSVSIMDSYDGATSDSAGNFSFITSEKGPHILKATSSGFKDYEEKIEIASSPINLNIQLKEAITELKAVVISAGTFEAGDAKRATALSSIDIATTASANSDITAALKTLPGTQQTGESTGLFVRGGTADETKYFIDGSLVNHFYYSTEPGHASRGRFNPFLFKGTLFSSGGYSALYGQALSSVLLLESIDLPEKTSASFGISYLNANAGIQKLSKNKKSSWGATYSYANLSLVYNLIKQRFDYFQVPIAHQADANFRIKTSSTGMLKYYGMFGATNVGFRNQDVDSLKMKDAFALKNINIYHNLSWREFFGNGWKVDIAGSYSNNEDKIKMQLQDENNMKQEIPDNPLYAYKNFRLVSKGNYANGKVIFEKKLQALSAIRFGAEDNYSDENANYYEYDGTIYPRKIKENIFAGFAEADIYLANNFAARAGVRTEHSKLIEEWNVAPRISFAYKFPDKGQVSFAYGNFYQDPDNKYLPSINALHFEKATHYILQYQKSVKDRFFRTEIFYKEYDDLIKTMGANNENFTAINNNGFGDAKGIEFFWRDKKTFKNLDYWISYSYLDTKRDFLNYPSSIEPSFVSKHTASIVLKQFIAPVKMQFNMSYTFASGRPYYAMVYDDNQNNYFIKEQGRTKSYNDVSVSLNYLPTVFNPKAKAFSVFVLSVTNVFGFKNVYAYNFSVNGQNKLAVTPPSRRFIFIGYFVSLGIDRTQDEINNHL</sequence>
<feature type="domain" description="TonB-dependent receptor plug" evidence="5">
    <location>
        <begin position="132"/>
        <end position="214"/>
    </location>
</feature>
<dbReference type="Proteomes" id="UP000267223">
    <property type="component" value="Unassembled WGS sequence"/>
</dbReference>
<dbReference type="InterPro" id="IPR008969">
    <property type="entry name" value="CarboxyPept-like_regulatory"/>
</dbReference>
<dbReference type="InterPro" id="IPR037066">
    <property type="entry name" value="Plug_dom_sf"/>
</dbReference>
<comment type="subcellular location">
    <subcellularLocation>
        <location evidence="1">Cell outer membrane</location>
    </subcellularLocation>
</comment>
<evidence type="ECO:0000313" key="7">
    <source>
        <dbReference type="Proteomes" id="UP000267223"/>
    </source>
</evidence>
<keyword evidence="7" id="KW-1185">Reference proteome</keyword>
<evidence type="ECO:0000256" key="2">
    <source>
        <dbReference type="ARBA" id="ARBA00023136"/>
    </source>
</evidence>
<feature type="chain" id="PRO_5018296170" evidence="4">
    <location>
        <begin position="19"/>
        <end position="752"/>
    </location>
</feature>
<evidence type="ECO:0000256" key="4">
    <source>
        <dbReference type="SAM" id="SignalP"/>
    </source>
</evidence>
<keyword evidence="3" id="KW-0998">Cell outer membrane</keyword>
<gene>
    <name evidence="6" type="ORF">EFY79_15615</name>
</gene>
<dbReference type="OrthoDB" id="1075473at2"/>